<protein>
    <submittedName>
        <fullName evidence="2">PIG-L family deacetylase</fullName>
    </submittedName>
</protein>
<name>A0A9X2HCF6_9MICC</name>
<dbReference type="RefSeq" id="WP_254168723.1">
    <property type="nucleotide sequence ID" value="NZ_JANAFB010000051.1"/>
</dbReference>
<reference evidence="2" key="1">
    <citation type="submission" date="2022-06" db="EMBL/GenBank/DDBJ databases">
        <title>Rothia sp. isolated from sandalwood seedling.</title>
        <authorList>
            <person name="Tuikhar N."/>
            <person name="Kirdat K."/>
            <person name="Thorat V."/>
            <person name="Swetha P."/>
            <person name="Padma S."/>
            <person name="Sundararaj R."/>
            <person name="Yadav A."/>
        </authorList>
    </citation>
    <scope>NUCLEOTIDE SEQUENCE</scope>
    <source>
        <strain evidence="2">AR01</strain>
    </source>
</reference>
<keyword evidence="1" id="KW-0862">Zinc</keyword>
<dbReference type="GO" id="GO:0016137">
    <property type="term" value="P:glycoside metabolic process"/>
    <property type="evidence" value="ECO:0007669"/>
    <property type="project" value="UniProtKB-ARBA"/>
</dbReference>
<dbReference type="AlphaFoldDB" id="A0A9X2HCF6"/>
<evidence type="ECO:0000313" key="2">
    <source>
        <dbReference type="EMBL" id="MCP3427094.1"/>
    </source>
</evidence>
<dbReference type="InterPro" id="IPR003737">
    <property type="entry name" value="GlcNAc_PI_deacetylase-related"/>
</dbReference>
<evidence type="ECO:0000313" key="3">
    <source>
        <dbReference type="Proteomes" id="UP001139502"/>
    </source>
</evidence>
<dbReference type="Pfam" id="PF02585">
    <property type="entry name" value="PIG-L"/>
    <property type="match status" value="1"/>
</dbReference>
<gene>
    <name evidence="2" type="ORF">NBM05_14005</name>
</gene>
<evidence type="ECO:0000256" key="1">
    <source>
        <dbReference type="ARBA" id="ARBA00022833"/>
    </source>
</evidence>
<dbReference type="PANTHER" id="PTHR12993">
    <property type="entry name" value="N-ACETYLGLUCOSAMINYL-PHOSPHATIDYLINOSITOL DE-N-ACETYLASE-RELATED"/>
    <property type="match status" value="1"/>
</dbReference>
<dbReference type="SUPFAM" id="SSF102588">
    <property type="entry name" value="LmbE-like"/>
    <property type="match status" value="1"/>
</dbReference>
<dbReference type="Proteomes" id="UP001139502">
    <property type="component" value="Unassembled WGS sequence"/>
</dbReference>
<sequence length="391" mass="41825">MGSTQEPNEVEVPAGPVVPARRELPGVEECRPAPRPLALLVGELEVPELLATLARVGYKCVRISPEAAATEIAELPAADVALLDVGTFREEPRCGVVALLQDVFPSVEVFLMTAARDLDAELMLRAIHGSLTDVLDPQDTIGVNSAFEESLHRSRSGAERVLAIGAHPDDVEIGCAGALLEHRGRGDAVTVLTLSRGSVGGDRTARAGESRAAASMLGARLLLGDLPDTRIEAGIETIRLIEAVVADVDPSTVYVHSAHDGHQDHRAVHTATLSATRRVPNVYAYQSPSATNDYSPTRFIPVDAVMSRKIEVLHAFASQSERSYLEPELVVAGARYWARHLAPRARYAEPFEVIRSFDPGAHRQRGALALGSPLAPVVPIPMAPYPLETGA</sequence>
<accession>A0A9X2HCF6</accession>
<dbReference type="PANTHER" id="PTHR12993:SF11">
    <property type="entry name" value="N-ACETYLGLUCOSAMINYL-PHOSPHATIDYLINOSITOL DE-N-ACETYLASE"/>
    <property type="match status" value="1"/>
</dbReference>
<comment type="caution">
    <text evidence="2">The sequence shown here is derived from an EMBL/GenBank/DDBJ whole genome shotgun (WGS) entry which is preliminary data.</text>
</comment>
<keyword evidence="3" id="KW-1185">Reference proteome</keyword>
<dbReference type="Gene3D" id="3.40.50.10320">
    <property type="entry name" value="LmbE-like"/>
    <property type="match status" value="1"/>
</dbReference>
<organism evidence="2 3">
    <name type="scientific">Rothia santali</name>
    <dbReference type="NCBI Taxonomy" id="2949643"/>
    <lineage>
        <taxon>Bacteria</taxon>
        <taxon>Bacillati</taxon>
        <taxon>Actinomycetota</taxon>
        <taxon>Actinomycetes</taxon>
        <taxon>Micrococcales</taxon>
        <taxon>Micrococcaceae</taxon>
        <taxon>Rothia</taxon>
    </lineage>
</organism>
<proteinExistence type="predicted"/>
<dbReference type="EMBL" id="JANAFB010000051">
    <property type="protein sequence ID" value="MCP3427094.1"/>
    <property type="molecule type" value="Genomic_DNA"/>
</dbReference>
<dbReference type="GO" id="GO:0016811">
    <property type="term" value="F:hydrolase activity, acting on carbon-nitrogen (but not peptide) bonds, in linear amides"/>
    <property type="evidence" value="ECO:0007669"/>
    <property type="project" value="TreeGrafter"/>
</dbReference>
<dbReference type="InterPro" id="IPR024078">
    <property type="entry name" value="LmbE-like_dom_sf"/>
</dbReference>